<dbReference type="InterPro" id="IPR000225">
    <property type="entry name" value="Armadillo"/>
</dbReference>
<dbReference type="GO" id="GO:0043161">
    <property type="term" value="P:proteasome-mediated ubiquitin-dependent protein catabolic process"/>
    <property type="evidence" value="ECO:0007669"/>
    <property type="project" value="TreeGrafter"/>
</dbReference>
<dbReference type="Pfam" id="PF00514">
    <property type="entry name" value="Arm"/>
    <property type="match status" value="1"/>
</dbReference>
<dbReference type="SMART" id="SM00185">
    <property type="entry name" value="ARM"/>
    <property type="match status" value="5"/>
</dbReference>
<gene>
    <name evidence="8" type="ORF">TT172_LOCUS9766</name>
</gene>
<evidence type="ECO:0000313" key="9">
    <source>
        <dbReference type="Proteomes" id="UP000289323"/>
    </source>
</evidence>
<dbReference type="PROSITE" id="PS50176">
    <property type="entry name" value="ARM_REPEAT"/>
    <property type="match status" value="1"/>
</dbReference>
<dbReference type="AlphaFoldDB" id="A0A446BXX8"/>
<evidence type="ECO:0000256" key="4">
    <source>
        <dbReference type="ARBA" id="ARBA00022737"/>
    </source>
</evidence>
<keyword evidence="4" id="KW-0677">Repeat</keyword>
<dbReference type="GO" id="GO:0034657">
    <property type="term" value="C:GID complex"/>
    <property type="evidence" value="ECO:0007669"/>
    <property type="project" value="TreeGrafter"/>
</dbReference>
<dbReference type="EMBL" id="OUUZ01000019">
    <property type="protein sequence ID" value="SPQ27347.1"/>
    <property type="molecule type" value="Genomic_DNA"/>
</dbReference>
<sequence length="1036" mass="111179">MTQVQSRSVLAQIQSAGSFAEQASGLRALRDEIIGHVQRKERWIRQGVLELLVGILQTSGQTASSPFGGKERSQAGQWAGPLPDHEAVRLLSLQLLASFAHGGAAFLGALQAVGVIPAVLSALSPLDNHPQVVLAALRVLRNLTTAARLAPSGTDSTSGLSDSLFTPHTLDAFYAILSQGSTDAVVQEQKRLVASLVSQLCKGPLHQNALAESGVLDALATMLASFVVARGEVVPGAEVLGRSDGLAGQIPAPAPAGADLALVLEALSTIVADSRFRSCLLLCSPAIMAVLPSAEFTPPATESRAAWNALEMNGFGDIRARNPGAIDYLLPAVPVPQSRSQGSRFAEYPPLGFSLSRESLAAGGRPSTFKFTGWDPSRLDPPGEDAEVDEQESPLIPWLIHLVRSTDGLERVMAASLVTSLFKAGFANPEREQALAVLVVPLLCQLIKEHDKEIPSSVQQAASVDSDTARRWAIQERAAEVLARLVGESETLQKAAHECGVIKLAAKLLKDSYDPQPVQTPPRPWTPTQHPGADDEEGPPTCRVGPPGHVPAYAHVIRMRECSLKLVAGMATLSNDYREALVKNDVVAYIAESLSPCPEKPKNGKDRATSEKAAENGAAGDTSPYGRNPSSVIMAACHAVRVLARRPSILRTSLTDHGVAMPIYRLLRHADPEVQIAASSAVINLVTNCSPMVEPLLEAGIVKTLCDHAHSLNPGLRLNALWALKHLVTGLENDLRKQCLEELEPGRLVQLISDDASEEEILQARTRAERRATDALAADDDEDEDMDTDTLYGDDAHRAWSWPALDRLTSSAPTAALRAALASSGRLQQAYAKLSALRDAELNPARKSRSDSLAIQEQGLGLIRNLIMSPNVPAQTDMVDYLFSELGQDRLFGILADKLKVRVVGALGRRASRGRDTLVLYPQARVVENLAYVLVHIAAGLPRHRQLVVAQTDLLKLLGGHLSSKDAGVRKAICQLFMNLSWMESDTDRGPWSQRALELERMGFLAKLEGLEQGDADMGVRERAKAAVAQMKAPTA</sequence>
<name>A0A446BXX8_9PEZI</name>
<keyword evidence="5" id="KW-0539">Nucleus</keyword>
<evidence type="ECO:0000256" key="1">
    <source>
        <dbReference type="ARBA" id="ARBA00004123"/>
    </source>
</evidence>
<dbReference type="Gene3D" id="1.25.10.10">
    <property type="entry name" value="Leucine-rich Repeat Variant"/>
    <property type="match status" value="4"/>
</dbReference>
<evidence type="ECO:0000256" key="3">
    <source>
        <dbReference type="ARBA" id="ARBA00022490"/>
    </source>
</evidence>
<feature type="repeat" description="ARM" evidence="6">
    <location>
        <begin position="114"/>
        <end position="144"/>
    </location>
</feature>
<accession>A0A446BXX8</accession>
<evidence type="ECO:0000256" key="5">
    <source>
        <dbReference type="ARBA" id="ARBA00023242"/>
    </source>
</evidence>
<dbReference type="GO" id="GO:0005737">
    <property type="term" value="C:cytoplasm"/>
    <property type="evidence" value="ECO:0007669"/>
    <property type="project" value="UniProtKB-SubCell"/>
</dbReference>
<organism evidence="8 9">
    <name type="scientific">Thermothielavioides terrestris</name>
    <dbReference type="NCBI Taxonomy" id="2587410"/>
    <lineage>
        <taxon>Eukaryota</taxon>
        <taxon>Fungi</taxon>
        <taxon>Dikarya</taxon>
        <taxon>Ascomycota</taxon>
        <taxon>Pezizomycotina</taxon>
        <taxon>Sordariomycetes</taxon>
        <taxon>Sordariomycetidae</taxon>
        <taxon>Sordariales</taxon>
        <taxon>Chaetomiaceae</taxon>
        <taxon>Thermothielavioides</taxon>
    </lineage>
</organism>
<evidence type="ECO:0000256" key="2">
    <source>
        <dbReference type="ARBA" id="ARBA00004496"/>
    </source>
</evidence>
<dbReference type="InterPro" id="IPR038739">
    <property type="entry name" value="ARMC8/Vid28"/>
</dbReference>
<feature type="region of interest" description="Disordered" evidence="7">
    <location>
        <begin position="598"/>
        <end position="625"/>
    </location>
</feature>
<dbReference type="PANTHER" id="PTHR15651">
    <property type="entry name" value="ARMADILLO REPEAT-CONTAINING PROTEIN 8"/>
    <property type="match status" value="1"/>
</dbReference>
<comment type="subcellular location">
    <subcellularLocation>
        <location evidence="2">Cytoplasm</location>
    </subcellularLocation>
    <subcellularLocation>
        <location evidence="1">Nucleus</location>
    </subcellularLocation>
</comment>
<dbReference type="Proteomes" id="UP000289323">
    <property type="component" value="Unassembled WGS sequence"/>
</dbReference>
<dbReference type="GO" id="GO:0005634">
    <property type="term" value="C:nucleus"/>
    <property type="evidence" value="ECO:0007669"/>
    <property type="project" value="UniProtKB-SubCell"/>
</dbReference>
<dbReference type="InterPro" id="IPR011989">
    <property type="entry name" value="ARM-like"/>
</dbReference>
<dbReference type="PANTHER" id="PTHR15651:SF7">
    <property type="entry name" value="ARMADILLO REPEAT-CONTAINING PROTEIN 8"/>
    <property type="match status" value="1"/>
</dbReference>
<keyword evidence="3" id="KW-0963">Cytoplasm</keyword>
<dbReference type="InterPro" id="IPR016024">
    <property type="entry name" value="ARM-type_fold"/>
</dbReference>
<evidence type="ECO:0000256" key="6">
    <source>
        <dbReference type="PROSITE-ProRule" id="PRU00259"/>
    </source>
</evidence>
<proteinExistence type="predicted"/>
<evidence type="ECO:0000256" key="7">
    <source>
        <dbReference type="SAM" id="MobiDB-lite"/>
    </source>
</evidence>
<evidence type="ECO:0000313" key="8">
    <source>
        <dbReference type="EMBL" id="SPQ27347.1"/>
    </source>
</evidence>
<feature type="compositionally biased region" description="Basic and acidic residues" evidence="7">
    <location>
        <begin position="599"/>
        <end position="614"/>
    </location>
</feature>
<reference evidence="8 9" key="1">
    <citation type="submission" date="2018-04" db="EMBL/GenBank/DDBJ databases">
        <authorList>
            <person name="Huttner S."/>
            <person name="Dainat J."/>
        </authorList>
    </citation>
    <scope>NUCLEOTIDE SEQUENCE [LARGE SCALE GENOMIC DNA]</scope>
</reference>
<dbReference type="SUPFAM" id="SSF48371">
    <property type="entry name" value="ARM repeat"/>
    <property type="match status" value="2"/>
</dbReference>
<protein>
    <submittedName>
        <fullName evidence="8">7726ff08-3a95-4ed7-beeb-f6fb19fc1e89</fullName>
    </submittedName>
</protein>
<feature type="region of interest" description="Disordered" evidence="7">
    <location>
        <begin position="513"/>
        <end position="546"/>
    </location>
</feature>